<dbReference type="PIRSF" id="PIRSF000097">
    <property type="entry name" value="AKR"/>
    <property type="match status" value="1"/>
</dbReference>
<dbReference type="AlphaFoldDB" id="A0A2S8AAR6"/>
<dbReference type="InterPro" id="IPR023210">
    <property type="entry name" value="NADP_OxRdtase_dom"/>
</dbReference>
<accession>A0A2S8AAR6</accession>
<dbReference type="InterPro" id="IPR036812">
    <property type="entry name" value="NAD(P)_OxRdtase_dom_sf"/>
</dbReference>
<feature type="active site" description="Proton donor" evidence="1">
    <location>
        <position position="55"/>
    </location>
</feature>
<evidence type="ECO:0000259" key="4">
    <source>
        <dbReference type="Pfam" id="PF00248"/>
    </source>
</evidence>
<dbReference type="PANTHER" id="PTHR43638:SF3">
    <property type="entry name" value="ALDEHYDE REDUCTASE"/>
    <property type="match status" value="1"/>
</dbReference>
<dbReference type="CDD" id="cd19138">
    <property type="entry name" value="AKR_YeaE"/>
    <property type="match status" value="1"/>
</dbReference>
<evidence type="ECO:0000256" key="1">
    <source>
        <dbReference type="PIRSR" id="PIRSR000097-1"/>
    </source>
</evidence>
<evidence type="ECO:0000313" key="6">
    <source>
        <dbReference type="Proteomes" id="UP000238042"/>
    </source>
</evidence>
<protein>
    <submittedName>
        <fullName evidence="5">Oxidoreductase</fullName>
    </submittedName>
</protein>
<dbReference type="EMBL" id="PSZM01000040">
    <property type="protein sequence ID" value="PQL91679.1"/>
    <property type="molecule type" value="Genomic_DNA"/>
</dbReference>
<name>A0A2S8AAR6_9FLAO</name>
<comment type="caution">
    <text evidence="5">The sequence shown here is derived from an EMBL/GenBank/DDBJ whole genome shotgun (WGS) entry which is preliminary data.</text>
</comment>
<dbReference type="GO" id="GO:0016491">
    <property type="term" value="F:oxidoreductase activity"/>
    <property type="evidence" value="ECO:0007669"/>
    <property type="project" value="InterPro"/>
</dbReference>
<dbReference type="SUPFAM" id="SSF51430">
    <property type="entry name" value="NAD(P)-linked oxidoreductase"/>
    <property type="match status" value="1"/>
</dbReference>
<dbReference type="Gene3D" id="3.20.20.100">
    <property type="entry name" value="NADP-dependent oxidoreductase domain"/>
    <property type="match status" value="1"/>
</dbReference>
<feature type="site" description="Lowers pKa of active site Tyr" evidence="3">
    <location>
        <position position="77"/>
    </location>
</feature>
<dbReference type="OrthoDB" id="9804790at2"/>
<dbReference type="Pfam" id="PF00248">
    <property type="entry name" value="Aldo_ket_red"/>
    <property type="match status" value="1"/>
</dbReference>
<evidence type="ECO:0000313" key="5">
    <source>
        <dbReference type="EMBL" id="PQL91679.1"/>
    </source>
</evidence>
<reference evidence="5 6" key="1">
    <citation type="submission" date="2018-02" db="EMBL/GenBank/DDBJ databases">
        <title>Genome sequences of Apibacter spp., gut symbionts of Asian honey bees.</title>
        <authorList>
            <person name="Kwong W.K."/>
            <person name="Steele M.I."/>
            <person name="Moran N.A."/>
        </authorList>
    </citation>
    <scope>NUCLEOTIDE SEQUENCE [LARGE SCALE GENOMIC DNA]</scope>
    <source>
        <strain evidence="6">wkB301</strain>
    </source>
</reference>
<feature type="binding site" evidence="2">
    <location>
        <position position="110"/>
    </location>
    <ligand>
        <name>substrate</name>
    </ligand>
</feature>
<proteinExistence type="predicted"/>
<evidence type="ECO:0000256" key="3">
    <source>
        <dbReference type="PIRSR" id="PIRSR000097-3"/>
    </source>
</evidence>
<dbReference type="InterPro" id="IPR020471">
    <property type="entry name" value="AKR"/>
</dbReference>
<gene>
    <name evidence="5" type="ORF">C4S77_07715</name>
</gene>
<sequence length="276" mass="30854">MKQKTVTFRNGQQVSALGQGTWHMGKNSLKKIEEITALQTGIDLGLKVLDTAEMYNNEELVGEAIKGLRDKVFLISKVLPSNASLQGTIQACERSLKKLKTDYLDLYLLHWQGSYPFNETVSAMIKLQQEGKIKQWGVSNMDVSEMEEFFALPQGNTCAADQVAYNLQTRGIEFDLLPWANNKNMPVIAYSPIGEGNLVENKLIKEIAQKHQATSVQIALAWTIRNEGLIAIPKAGSVAHVKENYESLSIKLTLQDLELLDKLFPPPDKKIPLALW</sequence>
<evidence type="ECO:0000256" key="2">
    <source>
        <dbReference type="PIRSR" id="PIRSR000097-2"/>
    </source>
</evidence>
<feature type="domain" description="NADP-dependent oxidoreductase" evidence="4">
    <location>
        <begin position="17"/>
        <end position="263"/>
    </location>
</feature>
<organism evidence="5 6">
    <name type="scientific">Apibacter adventoris</name>
    <dbReference type="NCBI Taxonomy" id="1679466"/>
    <lineage>
        <taxon>Bacteria</taxon>
        <taxon>Pseudomonadati</taxon>
        <taxon>Bacteroidota</taxon>
        <taxon>Flavobacteriia</taxon>
        <taxon>Flavobacteriales</taxon>
        <taxon>Weeksellaceae</taxon>
        <taxon>Apibacter</taxon>
    </lineage>
</organism>
<dbReference type="PANTHER" id="PTHR43638">
    <property type="entry name" value="OXIDOREDUCTASE, ALDO/KETO REDUCTASE FAMILY PROTEIN"/>
    <property type="match status" value="1"/>
</dbReference>
<keyword evidence="6" id="KW-1185">Reference proteome</keyword>
<dbReference type="RefSeq" id="WP_105247052.1">
    <property type="nucleotide sequence ID" value="NZ_PSZM01000040.1"/>
</dbReference>
<dbReference type="Proteomes" id="UP000238042">
    <property type="component" value="Unassembled WGS sequence"/>
</dbReference>
<dbReference type="PRINTS" id="PR00069">
    <property type="entry name" value="ALDKETRDTASE"/>
</dbReference>